<dbReference type="RefSeq" id="WP_138081526.1">
    <property type="nucleotide sequence ID" value="NZ_VAJM01000016.1"/>
</dbReference>
<dbReference type="AlphaFoldDB" id="A0A5R8WJC1"/>
<dbReference type="EMBL" id="VAJM01000016">
    <property type="protein sequence ID" value="TLM88703.1"/>
    <property type="molecule type" value="Genomic_DNA"/>
</dbReference>
<keyword evidence="2" id="KW-1185">Reference proteome</keyword>
<dbReference type="Proteomes" id="UP000305517">
    <property type="component" value="Unassembled WGS sequence"/>
</dbReference>
<reference evidence="1 2" key="1">
    <citation type="submission" date="2019-05" db="EMBL/GenBank/DDBJ databases">
        <title>Hymenobacter edaphi sp. nov., isolated from abandoned arsenic-contaminated farmland soil.</title>
        <authorList>
            <person name="Nie L."/>
        </authorList>
    </citation>
    <scope>NUCLEOTIDE SEQUENCE [LARGE SCALE GENOMIC DNA]</scope>
    <source>
        <strain evidence="1 2">1-3-3-8</strain>
    </source>
</reference>
<protein>
    <recommendedName>
        <fullName evidence="3">Lipoprotein</fullName>
    </recommendedName>
</protein>
<gene>
    <name evidence="1" type="ORF">FDY95_22985</name>
</gene>
<name>A0A5R8WJC1_9BACT</name>
<evidence type="ECO:0000313" key="2">
    <source>
        <dbReference type="Proteomes" id="UP000305517"/>
    </source>
</evidence>
<accession>A0A5R8WJC1</accession>
<dbReference type="PROSITE" id="PS51257">
    <property type="entry name" value="PROKAR_LIPOPROTEIN"/>
    <property type="match status" value="1"/>
</dbReference>
<sequence>MSLIRSFSSTALLSLLALGACKKKEVYPELRLPEATQSGANTAGAKVDGQVWVPETSLFVGAPLSATYQREGSRRTLRLYFSRVPASESAPLNETSFRFQVADVRSTGRIDLNQVAQPTFPSLTAPYATFKYAKPFPGREFITGPDATGHLTITRLDTVARIVAGTFEFQARETGGTGTVTVTDGRFDMKF</sequence>
<organism evidence="1 2">
    <name type="scientific">Hymenobacter jeollabukensis</name>
    <dbReference type="NCBI Taxonomy" id="2025313"/>
    <lineage>
        <taxon>Bacteria</taxon>
        <taxon>Pseudomonadati</taxon>
        <taxon>Bacteroidota</taxon>
        <taxon>Cytophagia</taxon>
        <taxon>Cytophagales</taxon>
        <taxon>Hymenobacteraceae</taxon>
        <taxon>Hymenobacter</taxon>
    </lineage>
</organism>
<dbReference type="OrthoDB" id="949867at2"/>
<evidence type="ECO:0000313" key="1">
    <source>
        <dbReference type="EMBL" id="TLM88703.1"/>
    </source>
</evidence>
<proteinExistence type="predicted"/>
<evidence type="ECO:0008006" key="3">
    <source>
        <dbReference type="Google" id="ProtNLM"/>
    </source>
</evidence>
<comment type="caution">
    <text evidence="1">The sequence shown here is derived from an EMBL/GenBank/DDBJ whole genome shotgun (WGS) entry which is preliminary data.</text>
</comment>